<proteinExistence type="predicted"/>
<dbReference type="Proteomes" id="UP000024635">
    <property type="component" value="Unassembled WGS sequence"/>
</dbReference>
<gene>
    <name evidence="1" type="primary">Acey_s0095.g2849</name>
    <name evidence="1" type="ORF">Y032_0095g2849</name>
</gene>
<evidence type="ECO:0000313" key="1">
    <source>
        <dbReference type="EMBL" id="EYC03278.1"/>
    </source>
</evidence>
<reference evidence="2" key="1">
    <citation type="journal article" date="2015" name="Nat. Genet.">
        <title>The genome and transcriptome of the zoonotic hookworm Ancylostoma ceylanicum identify infection-specific gene families.</title>
        <authorList>
            <person name="Schwarz E.M."/>
            <person name="Hu Y."/>
            <person name="Antoshechkin I."/>
            <person name="Miller M.M."/>
            <person name="Sternberg P.W."/>
            <person name="Aroian R.V."/>
        </authorList>
    </citation>
    <scope>NUCLEOTIDE SEQUENCE</scope>
    <source>
        <strain evidence="2">HY135</strain>
    </source>
</reference>
<protein>
    <submittedName>
        <fullName evidence="1">Uncharacterized protein</fullName>
    </submittedName>
</protein>
<sequence>MQYWIPYLLLQTFVAFIFLSLTGLLAHFFDNALHSIPVEPHYKFYIRTPESVLKENSGRVIDELCSEKFGTCFEIKDELTANGWA</sequence>
<name>A0A016TL17_9BILA</name>
<organism evidence="1 2">
    <name type="scientific">Ancylostoma ceylanicum</name>
    <dbReference type="NCBI Taxonomy" id="53326"/>
    <lineage>
        <taxon>Eukaryota</taxon>
        <taxon>Metazoa</taxon>
        <taxon>Ecdysozoa</taxon>
        <taxon>Nematoda</taxon>
        <taxon>Chromadorea</taxon>
        <taxon>Rhabditida</taxon>
        <taxon>Rhabditina</taxon>
        <taxon>Rhabditomorpha</taxon>
        <taxon>Strongyloidea</taxon>
        <taxon>Ancylostomatidae</taxon>
        <taxon>Ancylostomatinae</taxon>
        <taxon>Ancylostoma</taxon>
    </lineage>
</organism>
<dbReference type="AlphaFoldDB" id="A0A016TL17"/>
<dbReference type="EMBL" id="JARK01001431">
    <property type="protein sequence ID" value="EYC03278.1"/>
    <property type="molecule type" value="Genomic_DNA"/>
</dbReference>
<accession>A0A016TL17</accession>
<comment type="caution">
    <text evidence="1">The sequence shown here is derived from an EMBL/GenBank/DDBJ whole genome shotgun (WGS) entry which is preliminary data.</text>
</comment>
<evidence type="ECO:0000313" key="2">
    <source>
        <dbReference type="Proteomes" id="UP000024635"/>
    </source>
</evidence>
<keyword evidence="2" id="KW-1185">Reference proteome</keyword>